<dbReference type="Proteomes" id="UP000828390">
    <property type="component" value="Unassembled WGS sequence"/>
</dbReference>
<evidence type="ECO:0000313" key="3">
    <source>
        <dbReference type="Proteomes" id="UP000828390"/>
    </source>
</evidence>
<organism evidence="2 3">
    <name type="scientific">Dreissena polymorpha</name>
    <name type="common">Zebra mussel</name>
    <name type="synonym">Mytilus polymorpha</name>
    <dbReference type="NCBI Taxonomy" id="45954"/>
    <lineage>
        <taxon>Eukaryota</taxon>
        <taxon>Metazoa</taxon>
        <taxon>Spiralia</taxon>
        <taxon>Lophotrochozoa</taxon>
        <taxon>Mollusca</taxon>
        <taxon>Bivalvia</taxon>
        <taxon>Autobranchia</taxon>
        <taxon>Heteroconchia</taxon>
        <taxon>Euheterodonta</taxon>
        <taxon>Imparidentia</taxon>
        <taxon>Neoheterodontei</taxon>
        <taxon>Myida</taxon>
        <taxon>Dreissenoidea</taxon>
        <taxon>Dreissenidae</taxon>
        <taxon>Dreissena</taxon>
    </lineage>
</organism>
<evidence type="ECO:0000313" key="2">
    <source>
        <dbReference type="EMBL" id="KAH3733952.1"/>
    </source>
</evidence>
<reference evidence="2" key="2">
    <citation type="submission" date="2020-11" db="EMBL/GenBank/DDBJ databases">
        <authorList>
            <person name="McCartney M.A."/>
            <person name="Auch B."/>
            <person name="Kono T."/>
            <person name="Mallez S."/>
            <person name="Becker A."/>
            <person name="Gohl D.M."/>
            <person name="Silverstein K.A.T."/>
            <person name="Koren S."/>
            <person name="Bechman K.B."/>
            <person name="Herman A."/>
            <person name="Abrahante J.E."/>
            <person name="Garbe J."/>
        </authorList>
    </citation>
    <scope>NUCLEOTIDE SEQUENCE</scope>
    <source>
        <strain evidence="2">Duluth1</strain>
        <tissue evidence="2">Whole animal</tissue>
    </source>
</reference>
<reference evidence="2" key="1">
    <citation type="journal article" date="2019" name="bioRxiv">
        <title>The Genome of the Zebra Mussel, Dreissena polymorpha: A Resource for Invasive Species Research.</title>
        <authorList>
            <person name="McCartney M.A."/>
            <person name="Auch B."/>
            <person name="Kono T."/>
            <person name="Mallez S."/>
            <person name="Zhang Y."/>
            <person name="Obille A."/>
            <person name="Becker A."/>
            <person name="Abrahante J.E."/>
            <person name="Garbe J."/>
            <person name="Badalamenti J.P."/>
            <person name="Herman A."/>
            <person name="Mangelson H."/>
            <person name="Liachko I."/>
            <person name="Sullivan S."/>
            <person name="Sone E.D."/>
            <person name="Koren S."/>
            <person name="Silverstein K.A.T."/>
            <person name="Beckman K.B."/>
            <person name="Gohl D.M."/>
        </authorList>
    </citation>
    <scope>NUCLEOTIDE SEQUENCE</scope>
    <source>
        <strain evidence="2">Duluth1</strain>
        <tissue evidence="2">Whole animal</tissue>
    </source>
</reference>
<comment type="caution">
    <text evidence="2">The sequence shown here is derived from an EMBL/GenBank/DDBJ whole genome shotgun (WGS) entry which is preliminary data.</text>
</comment>
<dbReference type="AlphaFoldDB" id="A0A9D4CV74"/>
<proteinExistence type="predicted"/>
<evidence type="ECO:0000256" key="1">
    <source>
        <dbReference type="SAM" id="MobiDB-lite"/>
    </source>
</evidence>
<sequence length="74" mass="8463">MADSDSSISSDRNSYITESFTEDELSDIEETAQPYQFEQILRRNVSKIALIDGLNCQRNKCLKWKSDEATRIGT</sequence>
<gene>
    <name evidence="2" type="ORF">DPMN_040391</name>
</gene>
<dbReference type="EMBL" id="JAIWYP010000011">
    <property type="protein sequence ID" value="KAH3733952.1"/>
    <property type="molecule type" value="Genomic_DNA"/>
</dbReference>
<feature type="compositionally biased region" description="Low complexity" evidence="1">
    <location>
        <begin position="1"/>
        <end position="11"/>
    </location>
</feature>
<protein>
    <submittedName>
        <fullName evidence="2">Uncharacterized protein</fullName>
    </submittedName>
</protein>
<name>A0A9D4CV74_DREPO</name>
<feature type="region of interest" description="Disordered" evidence="1">
    <location>
        <begin position="1"/>
        <end position="27"/>
    </location>
</feature>
<accession>A0A9D4CV74</accession>
<keyword evidence="3" id="KW-1185">Reference proteome</keyword>